<reference evidence="2 3" key="1">
    <citation type="journal article" date="2023" name="Plants (Basel)">
        <title>Bridging the Gap: Combining Genomics and Transcriptomics Approaches to Understand Stylosanthes scabra, an Orphan Legume from the Brazilian Caatinga.</title>
        <authorList>
            <person name="Ferreira-Neto J.R.C."/>
            <person name="da Silva M.D."/>
            <person name="Binneck E."/>
            <person name="de Melo N.F."/>
            <person name="da Silva R.H."/>
            <person name="de Melo A.L.T.M."/>
            <person name="Pandolfi V."/>
            <person name="Bustamante F.O."/>
            <person name="Brasileiro-Vidal A.C."/>
            <person name="Benko-Iseppon A.M."/>
        </authorList>
    </citation>
    <scope>NUCLEOTIDE SEQUENCE [LARGE SCALE GENOMIC DNA]</scope>
    <source>
        <tissue evidence="2">Leaves</tissue>
    </source>
</reference>
<keyword evidence="3" id="KW-1185">Reference proteome</keyword>
<keyword evidence="1" id="KW-0175">Coiled coil</keyword>
<organism evidence="2 3">
    <name type="scientific">Stylosanthes scabra</name>
    <dbReference type="NCBI Taxonomy" id="79078"/>
    <lineage>
        <taxon>Eukaryota</taxon>
        <taxon>Viridiplantae</taxon>
        <taxon>Streptophyta</taxon>
        <taxon>Embryophyta</taxon>
        <taxon>Tracheophyta</taxon>
        <taxon>Spermatophyta</taxon>
        <taxon>Magnoliopsida</taxon>
        <taxon>eudicotyledons</taxon>
        <taxon>Gunneridae</taxon>
        <taxon>Pentapetalae</taxon>
        <taxon>rosids</taxon>
        <taxon>fabids</taxon>
        <taxon>Fabales</taxon>
        <taxon>Fabaceae</taxon>
        <taxon>Papilionoideae</taxon>
        <taxon>50 kb inversion clade</taxon>
        <taxon>dalbergioids sensu lato</taxon>
        <taxon>Dalbergieae</taxon>
        <taxon>Pterocarpus clade</taxon>
        <taxon>Stylosanthes</taxon>
    </lineage>
</organism>
<proteinExistence type="predicted"/>
<accession>A0ABU6UV02</accession>
<name>A0ABU6UV02_9FABA</name>
<feature type="coiled-coil region" evidence="1">
    <location>
        <begin position="286"/>
        <end position="357"/>
    </location>
</feature>
<sequence length="425" mass="48900">MEYVGAEPSLDVFFLFFQAKGVRKGGLVTLNSVQGKTLFGWYRQSYKDFKEMYVKVTCTEDQFPLYLDEYGLERFPLFWYSEPVKILGMSKVSRESMDVIEFLEDNVCTKEVLSLTMVFKWDKEREYAMRYLETTTGGLKNFFKSRAERGHSASNVIKAEEGVVVNQPPEKKRVPSMKRRRAEECGSGKKVIDLTSSRCCGKGVSLEEVKGFAEKQKKLHGYIGEEDLTSVWSEHFPFSVLAEEHFQSKFDFDLIGSVDGITRAQFMQVYAAQLLCLGRYEELKAREEAEQKKEKSKEVQKSLEAEQKLQVAIEQLALRDKEVSELKTDVEGLKGKLQKLEKDKIELEARVVELYVQKKEAETSKEDHGFVMMEAGFERARKQAEFFFPDLKFDKLDPIKVMHNGALVDDDEVDLEGGDDHNPEE</sequence>
<gene>
    <name evidence="2" type="ORF">PIB30_083808</name>
</gene>
<dbReference type="Proteomes" id="UP001341840">
    <property type="component" value="Unassembled WGS sequence"/>
</dbReference>
<evidence type="ECO:0000313" key="2">
    <source>
        <dbReference type="EMBL" id="MED6163828.1"/>
    </source>
</evidence>
<evidence type="ECO:0000256" key="1">
    <source>
        <dbReference type="SAM" id="Coils"/>
    </source>
</evidence>
<evidence type="ECO:0000313" key="3">
    <source>
        <dbReference type="Proteomes" id="UP001341840"/>
    </source>
</evidence>
<comment type="caution">
    <text evidence="2">The sequence shown here is derived from an EMBL/GenBank/DDBJ whole genome shotgun (WGS) entry which is preliminary data.</text>
</comment>
<dbReference type="EMBL" id="JASCZI010122167">
    <property type="protein sequence ID" value="MED6163828.1"/>
    <property type="molecule type" value="Genomic_DNA"/>
</dbReference>
<protein>
    <submittedName>
        <fullName evidence="2">Uncharacterized protein</fullName>
    </submittedName>
</protein>